<evidence type="ECO:0000256" key="2">
    <source>
        <dbReference type="ARBA" id="ARBA00012052"/>
    </source>
</evidence>
<dbReference type="Pfam" id="PF08544">
    <property type="entry name" value="GHMP_kinases_C"/>
    <property type="match status" value="1"/>
</dbReference>
<dbReference type="Pfam" id="PF00288">
    <property type="entry name" value="GHMP_kinases_N"/>
    <property type="match status" value="1"/>
</dbReference>
<name>A0A0U1PYN5_9BURK</name>
<organism evidence="13 14">
    <name type="scientific">Lampropedia cohaerens</name>
    <dbReference type="NCBI Taxonomy" id="1610491"/>
    <lineage>
        <taxon>Bacteria</taxon>
        <taxon>Pseudomonadati</taxon>
        <taxon>Pseudomonadota</taxon>
        <taxon>Betaproteobacteria</taxon>
        <taxon>Burkholderiales</taxon>
        <taxon>Comamonadaceae</taxon>
        <taxon>Lampropedia</taxon>
    </lineage>
</organism>
<gene>
    <name evidence="13" type="primary">ipk</name>
    <name evidence="10" type="synonym">ispE</name>
    <name evidence="13" type="ORF">AAV94_09780</name>
</gene>
<evidence type="ECO:0000313" key="14">
    <source>
        <dbReference type="Proteomes" id="UP000050580"/>
    </source>
</evidence>
<evidence type="ECO:0000256" key="4">
    <source>
        <dbReference type="ARBA" id="ARBA00022679"/>
    </source>
</evidence>
<keyword evidence="4 10" id="KW-0808">Transferase</keyword>
<dbReference type="PIRSF" id="PIRSF010376">
    <property type="entry name" value="IspE"/>
    <property type="match status" value="1"/>
</dbReference>
<accession>A0A0U1PYN5</accession>
<dbReference type="SUPFAM" id="SSF55060">
    <property type="entry name" value="GHMP Kinase, C-terminal domain"/>
    <property type="match status" value="1"/>
</dbReference>
<keyword evidence="8 10" id="KW-0414">Isoprene biosynthesis</keyword>
<dbReference type="GO" id="GO:0019288">
    <property type="term" value="P:isopentenyl diphosphate biosynthetic process, methylerythritol 4-phosphate pathway"/>
    <property type="evidence" value="ECO:0007669"/>
    <property type="project" value="UniProtKB-UniRule"/>
</dbReference>
<feature type="domain" description="GHMP kinase C-terminal" evidence="12">
    <location>
        <begin position="210"/>
        <end position="251"/>
    </location>
</feature>
<dbReference type="GO" id="GO:0050515">
    <property type="term" value="F:4-(cytidine 5'-diphospho)-2-C-methyl-D-erythritol kinase activity"/>
    <property type="evidence" value="ECO:0007669"/>
    <property type="project" value="UniProtKB-UniRule"/>
</dbReference>
<evidence type="ECO:0000256" key="6">
    <source>
        <dbReference type="ARBA" id="ARBA00022777"/>
    </source>
</evidence>
<dbReference type="GO" id="GO:0016114">
    <property type="term" value="P:terpenoid biosynthetic process"/>
    <property type="evidence" value="ECO:0007669"/>
    <property type="project" value="UniProtKB-UniRule"/>
</dbReference>
<dbReference type="EMBL" id="LBNQ01000030">
    <property type="protein sequence ID" value="KKW67581.1"/>
    <property type="molecule type" value="Genomic_DNA"/>
</dbReference>
<evidence type="ECO:0000256" key="1">
    <source>
        <dbReference type="ARBA" id="ARBA00009684"/>
    </source>
</evidence>
<dbReference type="InterPro" id="IPR013750">
    <property type="entry name" value="GHMP_kinase_C_dom"/>
</dbReference>
<dbReference type="OrthoDB" id="9809438at2"/>
<dbReference type="InterPro" id="IPR004424">
    <property type="entry name" value="IspE"/>
</dbReference>
<keyword evidence="7 10" id="KW-0067">ATP-binding</keyword>
<comment type="pathway">
    <text evidence="10">Isoprenoid biosynthesis; isopentenyl diphosphate biosynthesis via DXP pathway; isopentenyl diphosphate from 1-deoxy-D-xylulose 5-phosphate: step 3/6.</text>
</comment>
<comment type="caution">
    <text evidence="13">The sequence shown here is derived from an EMBL/GenBank/DDBJ whole genome shotgun (WGS) entry which is preliminary data.</text>
</comment>
<dbReference type="SUPFAM" id="SSF54211">
    <property type="entry name" value="Ribosomal protein S5 domain 2-like"/>
    <property type="match status" value="1"/>
</dbReference>
<dbReference type="UniPathway" id="UPA00056">
    <property type="reaction ID" value="UER00094"/>
</dbReference>
<feature type="domain" description="GHMP kinase N-terminal" evidence="11">
    <location>
        <begin position="67"/>
        <end position="143"/>
    </location>
</feature>
<dbReference type="AlphaFoldDB" id="A0A0U1PYN5"/>
<dbReference type="HAMAP" id="MF_00061">
    <property type="entry name" value="IspE"/>
    <property type="match status" value="1"/>
</dbReference>
<protein>
    <recommendedName>
        <fullName evidence="3 10">4-diphosphocytidyl-2-C-methyl-D-erythritol kinase</fullName>
        <shortName evidence="10">CMK</shortName>
        <ecNumber evidence="2 10">2.7.1.148</ecNumber>
    </recommendedName>
    <alternativeName>
        <fullName evidence="9 10">4-(cytidine-5'-diphospho)-2-C-methyl-D-erythritol kinase</fullName>
    </alternativeName>
</protein>
<sequence>MRIEGVKAPAKLNLFLHVTGVRNDGYHLLQSVFVRIDWQDTLDFWVRTDSAAITREDVTVPLPAQDLTVRAARALQQAGGVALGAHIRVDKSIPSEAGLGGGSSDAAATLLALNRLWRLDWPLERLLPLAASLGADVPFFLVGSNAWVEGVGEQITPLQERVTLPPTRFVVVKPQQGAATAEIFRHPLLNRSHQSATISGFAADPFGFGGNDLQMAAEQICPDVKKAIFLLKAAGFRGRMTGSGSAVFAVLGQEDCGLQLQRLSASLPDGWVMRVCNLLL</sequence>
<feature type="active site" evidence="10">
    <location>
        <position position="11"/>
    </location>
</feature>
<feature type="active site" evidence="10">
    <location>
        <position position="136"/>
    </location>
</feature>
<dbReference type="PANTHER" id="PTHR43527">
    <property type="entry name" value="4-DIPHOSPHOCYTIDYL-2-C-METHYL-D-ERYTHRITOL KINASE, CHLOROPLASTIC"/>
    <property type="match status" value="1"/>
</dbReference>
<evidence type="ECO:0000259" key="11">
    <source>
        <dbReference type="Pfam" id="PF00288"/>
    </source>
</evidence>
<comment type="similarity">
    <text evidence="1 10">Belongs to the GHMP kinase family. IspE subfamily.</text>
</comment>
<dbReference type="NCBIfam" id="TIGR00154">
    <property type="entry name" value="ispE"/>
    <property type="match status" value="1"/>
</dbReference>
<evidence type="ECO:0000256" key="8">
    <source>
        <dbReference type="ARBA" id="ARBA00023229"/>
    </source>
</evidence>
<evidence type="ECO:0000256" key="3">
    <source>
        <dbReference type="ARBA" id="ARBA00017473"/>
    </source>
</evidence>
<comment type="function">
    <text evidence="10">Catalyzes the phosphorylation of the position 2 hydroxy group of 4-diphosphocytidyl-2C-methyl-D-erythritol.</text>
</comment>
<comment type="catalytic activity">
    <reaction evidence="10">
        <text>4-CDP-2-C-methyl-D-erythritol + ATP = 4-CDP-2-C-methyl-D-erythritol 2-phosphate + ADP + H(+)</text>
        <dbReference type="Rhea" id="RHEA:18437"/>
        <dbReference type="ChEBI" id="CHEBI:15378"/>
        <dbReference type="ChEBI" id="CHEBI:30616"/>
        <dbReference type="ChEBI" id="CHEBI:57823"/>
        <dbReference type="ChEBI" id="CHEBI:57919"/>
        <dbReference type="ChEBI" id="CHEBI:456216"/>
        <dbReference type="EC" id="2.7.1.148"/>
    </reaction>
</comment>
<dbReference type="InterPro" id="IPR020568">
    <property type="entry name" value="Ribosomal_Su5_D2-typ_SF"/>
</dbReference>
<proteinExistence type="inferred from homology"/>
<dbReference type="Gene3D" id="3.30.230.10">
    <property type="match status" value="1"/>
</dbReference>
<evidence type="ECO:0000256" key="10">
    <source>
        <dbReference type="HAMAP-Rule" id="MF_00061"/>
    </source>
</evidence>
<feature type="binding site" evidence="10">
    <location>
        <begin position="94"/>
        <end position="104"/>
    </location>
    <ligand>
        <name>ATP</name>
        <dbReference type="ChEBI" id="CHEBI:30616"/>
    </ligand>
</feature>
<dbReference type="PANTHER" id="PTHR43527:SF2">
    <property type="entry name" value="4-DIPHOSPHOCYTIDYL-2-C-METHYL-D-ERYTHRITOL KINASE, CHLOROPLASTIC"/>
    <property type="match status" value="1"/>
</dbReference>
<dbReference type="GO" id="GO:0005524">
    <property type="term" value="F:ATP binding"/>
    <property type="evidence" value="ECO:0007669"/>
    <property type="project" value="UniProtKB-UniRule"/>
</dbReference>
<evidence type="ECO:0000259" key="12">
    <source>
        <dbReference type="Pfam" id="PF08544"/>
    </source>
</evidence>
<keyword evidence="6 10" id="KW-0418">Kinase</keyword>
<evidence type="ECO:0000256" key="7">
    <source>
        <dbReference type="ARBA" id="ARBA00022840"/>
    </source>
</evidence>
<keyword evidence="14" id="KW-1185">Reference proteome</keyword>
<dbReference type="EC" id="2.7.1.148" evidence="2 10"/>
<evidence type="ECO:0000256" key="5">
    <source>
        <dbReference type="ARBA" id="ARBA00022741"/>
    </source>
</evidence>
<reference evidence="13 14" key="1">
    <citation type="submission" date="2015-05" db="EMBL/GenBank/DDBJ databases">
        <title>Draft genome sequence of Lampropedia sp. CT6, isolated from the microbial mat of a hot water spring, located at Manikaran, India.</title>
        <authorList>
            <person name="Tripathi C."/>
            <person name="Rani P."/>
            <person name="Mahato N.K."/>
            <person name="Lal R."/>
        </authorList>
    </citation>
    <scope>NUCLEOTIDE SEQUENCE [LARGE SCALE GENOMIC DNA]</scope>
    <source>
        <strain evidence="13 14">CT6</strain>
    </source>
</reference>
<dbReference type="PATRIC" id="fig|1610491.3.peg.2080"/>
<dbReference type="STRING" id="1610491.AAV94_09780"/>
<dbReference type="InterPro" id="IPR014721">
    <property type="entry name" value="Ribsml_uS5_D2-typ_fold_subgr"/>
</dbReference>
<dbReference type="InterPro" id="IPR036554">
    <property type="entry name" value="GHMP_kinase_C_sf"/>
</dbReference>
<evidence type="ECO:0000256" key="9">
    <source>
        <dbReference type="ARBA" id="ARBA00032554"/>
    </source>
</evidence>
<evidence type="ECO:0000313" key="13">
    <source>
        <dbReference type="EMBL" id="KKW67581.1"/>
    </source>
</evidence>
<keyword evidence="5 10" id="KW-0547">Nucleotide-binding</keyword>
<dbReference type="Gene3D" id="3.30.70.890">
    <property type="entry name" value="GHMP kinase, C-terminal domain"/>
    <property type="match status" value="1"/>
</dbReference>
<dbReference type="Proteomes" id="UP000050580">
    <property type="component" value="Unassembled WGS sequence"/>
</dbReference>
<dbReference type="InterPro" id="IPR006204">
    <property type="entry name" value="GHMP_kinase_N_dom"/>
</dbReference>